<dbReference type="InterPro" id="IPR011049">
    <property type="entry name" value="Serralysin-like_metalloprot_C"/>
</dbReference>
<evidence type="ECO:0000256" key="2">
    <source>
        <dbReference type="ARBA" id="ARBA00022525"/>
    </source>
</evidence>
<evidence type="ECO:0000313" key="4">
    <source>
        <dbReference type="EMBL" id="MBP0462420.1"/>
    </source>
</evidence>
<comment type="subcellular location">
    <subcellularLocation>
        <location evidence="1">Secreted</location>
    </subcellularLocation>
</comment>
<dbReference type="Pfam" id="PF00353">
    <property type="entry name" value="HemolysinCabind"/>
    <property type="match status" value="5"/>
</dbReference>
<dbReference type="Gene3D" id="2.60.40.2030">
    <property type="match status" value="1"/>
</dbReference>
<protein>
    <submittedName>
        <fullName evidence="4">Uncharacterized protein</fullName>
    </submittedName>
</protein>
<dbReference type="SUPFAM" id="SSF141072">
    <property type="entry name" value="CalX-like"/>
    <property type="match status" value="1"/>
</dbReference>
<organism evidence="4 5">
    <name type="scientific">Roseomonas nitratireducens</name>
    <dbReference type="NCBI Taxonomy" id="2820810"/>
    <lineage>
        <taxon>Bacteria</taxon>
        <taxon>Pseudomonadati</taxon>
        <taxon>Pseudomonadota</taxon>
        <taxon>Alphaproteobacteria</taxon>
        <taxon>Acetobacterales</taxon>
        <taxon>Roseomonadaceae</taxon>
        <taxon>Roseomonas</taxon>
    </lineage>
</organism>
<evidence type="ECO:0000313" key="5">
    <source>
        <dbReference type="Proteomes" id="UP000680815"/>
    </source>
</evidence>
<dbReference type="SUPFAM" id="SSF51120">
    <property type="entry name" value="beta-Roll"/>
    <property type="match status" value="3"/>
</dbReference>
<sequence>MVPTSATILHQGVAYQVQVGVAPDAFRPTANGATVTNERVLAELYAATKSLVYANNVVGAQSDAQLIASYVQPTRDLLASLERIAGLSRLRDFLGEAAGAAVAIYMRPDTLVLGAGQVADSFSFTVERAFPGYFDAANLTLELLGFLKAATQIAAGEALLVQGLQFARGVQSQLARGQAIDIQDIYDAGNGLHNGASVLQHIGSALASDPSLQATVLDDIKDMLWSFVNGAVGTFAKIKSFTGVVKAVDVASSQIRGWLSVSEALVEYRDGVRELMAASATGLPWLTQEQIAAFEATFDGRTPPSVTPVTDMIDVTVGPSATDTTDARILVSDTPFVEGYSGQQFFLVRLSEALQTDVSVRYSIYGYSGTPGYASPGSDFAAETARTLTIAAGQTFGLIPVTVLDDGVAEDAAEAIKLAIYDPRGARLSNGAYNDVITGWIVDDDRSAGPDAGRTIGAIVAGNTANSGGGSTGGGGGGTTGGGTGSINTPVFTTGGSNLAAIAFAADGGGGSSGGKATVTYRVTNVGDTRSARGEADIVLANDAALSLGRRVGEGFGIPELEPGESRVWTREVTLPVSGNGDYFLGIDVRSLSLGHNRIETDDTASIPFRIGPGLSGDPDLRISFASSPAGIVAPGGPIDFGVTVRTNSNGSPAYDYRLLLSRDSSLSFDDLVVLDRRSDAGLGAAVVGGRTHTHSVPLPSGVEDGIYSLIAVADPFGQIRETDESNNIRVGPQVVVSSRMPDADVLPNIVGSHLVVANDVMDVALSYSIKAFGYLDSPDDPFFDIAAASSRAVGLRFIFSGDAVLDEADIVWRVAVATASDPARVIGYSTTQALPRWLPGGDVFLFAVFDHRNGIAEDREWDNVTAPVKITVVNNAPRTVATGDDAISVAEGAVTMRGILANDASTIAQALSVARLDGEFVGAAGVRLVAASGLVLRIDAAGLLSADATNLLRPLAAGETLTERFTYVVAGGMDGSEDLGHVTVTVRDPAAVTARRGDARADRLIGDDGIDAMEGGGGDDSLAGAGGNDTLDSGQGHDTIDGGLGADTMTGGAGNDLYILNTPLDRIVEAGAGGRDHVRATTSLTLANEVEELTLLTALALNGNGNAADNLLRGNTAGNRLNGLAGNDILNGFGGNDTLDGGADADTMNGGLDDDLYILDSAADRVVEGADGGRDTVQARVTHVVPFGVEVSILAGSFAIGARGNELDNGITGNGQGNRIDGWTGSDTLDGRGGADSLLGNLGNDSLVGGDGNDTLEGGIGFDTLSGGAGADWFVYAGLNRGAERILDFAPGADKIALPRGMIGNLLPAGALDPARFTDTGAATAAGPQLIYTQASGLLRWDADGTGAGAADNVAILVTRPALSAADVVVFG</sequence>
<dbReference type="Gene3D" id="2.60.40.10">
    <property type="entry name" value="Immunoglobulins"/>
    <property type="match status" value="1"/>
</dbReference>
<proteinExistence type="predicted"/>
<dbReference type="PRINTS" id="PR00313">
    <property type="entry name" value="CABNDNGRPT"/>
</dbReference>
<dbReference type="RefSeq" id="WP_209349795.1">
    <property type="nucleotide sequence ID" value="NZ_JAGIYZ010000001.1"/>
</dbReference>
<comment type="caution">
    <text evidence="4">The sequence shown here is derived from an EMBL/GenBank/DDBJ whole genome shotgun (WGS) entry which is preliminary data.</text>
</comment>
<dbReference type="InterPro" id="IPR018511">
    <property type="entry name" value="Hemolysin-typ_Ca-bd_CS"/>
</dbReference>
<dbReference type="PANTHER" id="PTHR38340">
    <property type="entry name" value="S-LAYER PROTEIN"/>
    <property type="match status" value="1"/>
</dbReference>
<dbReference type="Proteomes" id="UP000680815">
    <property type="component" value="Unassembled WGS sequence"/>
</dbReference>
<keyword evidence="5" id="KW-1185">Reference proteome</keyword>
<dbReference type="InterPro" id="IPR001343">
    <property type="entry name" value="Hemolysn_Ca-bd"/>
</dbReference>
<dbReference type="EMBL" id="JAGIYZ010000001">
    <property type="protein sequence ID" value="MBP0462420.1"/>
    <property type="molecule type" value="Genomic_DNA"/>
</dbReference>
<gene>
    <name evidence="4" type="ORF">J5Y09_00725</name>
</gene>
<dbReference type="InterPro" id="IPR050557">
    <property type="entry name" value="RTX_toxin/Mannuronan_C5-epim"/>
</dbReference>
<keyword evidence="2" id="KW-0964">Secreted</keyword>
<dbReference type="InterPro" id="IPR013783">
    <property type="entry name" value="Ig-like_fold"/>
</dbReference>
<dbReference type="PROSITE" id="PS00330">
    <property type="entry name" value="HEMOLYSIN_CALCIUM"/>
    <property type="match status" value="5"/>
</dbReference>
<dbReference type="InterPro" id="IPR038081">
    <property type="entry name" value="CalX-like_sf"/>
</dbReference>
<dbReference type="PANTHER" id="PTHR38340:SF1">
    <property type="entry name" value="S-LAYER PROTEIN"/>
    <property type="match status" value="1"/>
</dbReference>
<accession>A0ABS4AM32</accession>
<name>A0ABS4AM32_9PROT</name>
<feature type="compositionally biased region" description="Gly residues" evidence="3">
    <location>
        <begin position="467"/>
        <end position="485"/>
    </location>
</feature>
<feature type="region of interest" description="Disordered" evidence="3">
    <location>
        <begin position="463"/>
        <end position="489"/>
    </location>
</feature>
<reference evidence="4 5" key="1">
    <citation type="submission" date="2021-03" db="EMBL/GenBank/DDBJ databases">
        <authorList>
            <person name="So Y."/>
        </authorList>
    </citation>
    <scope>NUCLEOTIDE SEQUENCE [LARGE SCALE GENOMIC DNA]</scope>
    <source>
        <strain evidence="4 5">PWR1</strain>
    </source>
</reference>
<dbReference type="Gene3D" id="2.150.10.10">
    <property type="entry name" value="Serralysin-like metalloprotease, C-terminal"/>
    <property type="match status" value="3"/>
</dbReference>
<evidence type="ECO:0000256" key="3">
    <source>
        <dbReference type="SAM" id="MobiDB-lite"/>
    </source>
</evidence>
<evidence type="ECO:0000256" key="1">
    <source>
        <dbReference type="ARBA" id="ARBA00004613"/>
    </source>
</evidence>